<dbReference type="Pfam" id="PF13487">
    <property type="entry name" value="HD_5"/>
    <property type="match status" value="1"/>
</dbReference>
<protein>
    <submittedName>
        <fullName evidence="8">Putative nucleotidyltransferase with HDIG domain</fullName>
    </submittedName>
</protein>
<feature type="transmembrane region" description="Helical" evidence="6">
    <location>
        <begin position="100"/>
        <end position="121"/>
    </location>
</feature>
<dbReference type="PANTHER" id="PTHR43155:SF2">
    <property type="entry name" value="CYCLIC DI-GMP PHOSPHODIESTERASE PA4108"/>
    <property type="match status" value="1"/>
</dbReference>
<keyword evidence="3 6" id="KW-0812">Transmembrane</keyword>
<dbReference type="GO" id="GO:0005886">
    <property type="term" value="C:plasma membrane"/>
    <property type="evidence" value="ECO:0007669"/>
    <property type="project" value="UniProtKB-SubCell"/>
</dbReference>
<evidence type="ECO:0000256" key="6">
    <source>
        <dbReference type="SAM" id="Phobius"/>
    </source>
</evidence>
<dbReference type="SUPFAM" id="SSF109604">
    <property type="entry name" value="HD-domain/PDEase-like"/>
    <property type="match status" value="1"/>
</dbReference>
<dbReference type="SMART" id="SM00471">
    <property type="entry name" value="HDc"/>
    <property type="match status" value="1"/>
</dbReference>
<evidence type="ECO:0000256" key="4">
    <source>
        <dbReference type="ARBA" id="ARBA00022989"/>
    </source>
</evidence>
<evidence type="ECO:0000313" key="9">
    <source>
        <dbReference type="Proteomes" id="UP000295382"/>
    </source>
</evidence>
<dbReference type="Proteomes" id="UP000295382">
    <property type="component" value="Unassembled WGS sequence"/>
</dbReference>
<feature type="domain" description="HD-GYP" evidence="7">
    <location>
        <begin position="208"/>
        <end position="403"/>
    </location>
</feature>
<feature type="transmembrane region" description="Helical" evidence="6">
    <location>
        <begin position="70"/>
        <end position="94"/>
    </location>
</feature>
<dbReference type="RefSeq" id="WP_165973747.1">
    <property type="nucleotide sequence ID" value="NZ_SLZQ01000003.1"/>
</dbReference>
<dbReference type="InterPro" id="IPR003607">
    <property type="entry name" value="HD/PDEase_dom"/>
</dbReference>
<evidence type="ECO:0000313" key="8">
    <source>
        <dbReference type="EMBL" id="TCS37885.1"/>
    </source>
</evidence>
<dbReference type="EMBL" id="SLZQ01000003">
    <property type="protein sequence ID" value="TCS37885.1"/>
    <property type="molecule type" value="Genomic_DNA"/>
</dbReference>
<evidence type="ECO:0000259" key="7">
    <source>
        <dbReference type="PROSITE" id="PS51832"/>
    </source>
</evidence>
<dbReference type="CDD" id="cd00077">
    <property type="entry name" value="HDc"/>
    <property type="match status" value="1"/>
</dbReference>
<evidence type="ECO:0000256" key="2">
    <source>
        <dbReference type="ARBA" id="ARBA00022475"/>
    </source>
</evidence>
<dbReference type="PANTHER" id="PTHR43155">
    <property type="entry name" value="CYCLIC DI-GMP PHOSPHODIESTERASE PA4108-RELATED"/>
    <property type="match status" value="1"/>
</dbReference>
<gene>
    <name evidence="8" type="ORF">EDC30_103177</name>
</gene>
<dbReference type="GO" id="GO:0071555">
    <property type="term" value="P:cell wall organization"/>
    <property type="evidence" value="ECO:0007669"/>
    <property type="project" value="InterPro"/>
</dbReference>
<evidence type="ECO:0000256" key="3">
    <source>
        <dbReference type="ARBA" id="ARBA00022692"/>
    </source>
</evidence>
<reference evidence="8 9" key="1">
    <citation type="submission" date="2019-03" db="EMBL/GenBank/DDBJ databases">
        <title>Genomic Encyclopedia of Type Strains, Phase IV (KMG-IV): sequencing the most valuable type-strain genomes for metagenomic binning, comparative biology and taxonomic classification.</title>
        <authorList>
            <person name="Goeker M."/>
        </authorList>
    </citation>
    <scope>NUCLEOTIDE SEQUENCE [LARGE SCALE GENOMIC DNA]</scope>
    <source>
        <strain evidence="8 9">DSM 7445</strain>
    </source>
</reference>
<proteinExistence type="predicted"/>
<dbReference type="GO" id="GO:0000155">
    <property type="term" value="F:phosphorelay sensor kinase activity"/>
    <property type="evidence" value="ECO:0007669"/>
    <property type="project" value="InterPro"/>
</dbReference>
<keyword evidence="8" id="KW-0808">Transferase</keyword>
<keyword evidence="4 6" id="KW-1133">Transmembrane helix</keyword>
<dbReference type="InterPro" id="IPR006675">
    <property type="entry name" value="HDIG_dom"/>
</dbReference>
<name>A0A4R3I012_PAULE</name>
<keyword evidence="5 6" id="KW-0472">Membrane</keyword>
<keyword evidence="2" id="KW-1003">Cell membrane</keyword>
<sequence>MANFLAILSGGGVTLLIVALFLSISNLAALYLSVRKQHLVRSALFVFTALGVMMFPVYGGGDTLLDQRAAILAVATIFGSVATAMMTALAMLIYRAYVGGSAMLAGLLGITLMLAVSVLLVKWWRHRHAAQPYAGRLILAAGIAAGLCSVVSLLLVGPGGKGLDLVQQEGWSIFLVQVVSTCLFGFMLKLHVEREHNLEELRQKNSALRDTLVQTIGALSAAMMHRDPAVASHEKRVAELAVAIGAEFGFDRDRLEALKLAAMVHDIGMMQLPAEILMRPRKLTEQEFALVKLHAQNGYEILRTVEFPWPLADIVHQHHENFDGSGYPLGLSGEAISLEARILRVADSMEAMLSHRPFRRAHALDHALASLEQGKGKAYDPQVADACLRVLRDNKFSFVPPVRSAA</sequence>
<dbReference type="AlphaFoldDB" id="A0A4R3I012"/>
<dbReference type="Pfam" id="PF07694">
    <property type="entry name" value="5TM-5TMR_LYT"/>
    <property type="match status" value="1"/>
</dbReference>
<organism evidence="8 9">
    <name type="scientific">Paucimonas lemoignei</name>
    <name type="common">Pseudomonas lemoignei</name>
    <dbReference type="NCBI Taxonomy" id="29443"/>
    <lineage>
        <taxon>Bacteria</taxon>
        <taxon>Pseudomonadati</taxon>
        <taxon>Pseudomonadota</taxon>
        <taxon>Betaproteobacteria</taxon>
        <taxon>Burkholderiales</taxon>
        <taxon>Burkholderiaceae</taxon>
        <taxon>Paucimonas</taxon>
    </lineage>
</organism>
<evidence type="ECO:0000256" key="1">
    <source>
        <dbReference type="ARBA" id="ARBA00004651"/>
    </source>
</evidence>
<dbReference type="PROSITE" id="PS51832">
    <property type="entry name" value="HD_GYP"/>
    <property type="match status" value="1"/>
</dbReference>
<comment type="subcellular location">
    <subcellularLocation>
        <location evidence="1">Cell membrane</location>
        <topology evidence="1">Multi-pass membrane protein</topology>
    </subcellularLocation>
</comment>
<keyword evidence="9" id="KW-1185">Reference proteome</keyword>
<feature type="transmembrane region" description="Helical" evidence="6">
    <location>
        <begin position="171"/>
        <end position="192"/>
    </location>
</feature>
<dbReference type="InterPro" id="IPR037522">
    <property type="entry name" value="HD_GYP_dom"/>
</dbReference>
<comment type="caution">
    <text evidence="8">The sequence shown here is derived from an EMBL/GenBank/DDBJ whole genome shotgun (WGS) entry which is preliminary data.</text>
</comment>
<accession>A0A4R3I012</accession>
<dbReference type="GO" id="GO:0008081">
    <property type="term" value="F:phosphoric diester hydrolase activity"/>
    <property type="evidence" value="ECO:0007669"/>
    <property type="project" value="UniProtKB-ARBA"/>
</dbReference>
<dbReference type="Gene3D" id="1.10.3210.10">
    <property type="entry name" value="Hypothetical protein af1432"/>
    <property type="match status" value="1"/>
</dbReference>
<evidence type="ECO:0000256" key="5">
    <source>
        <dbReference type="ARBA" id="ARBA00023136"/>
    </source>
</evidence>
<dbReference type="NCBIfam" id="TIGR00277">
    <property type="entry name" value="HDIG"/>
    <property type="match status" value="1"/>
</dbReference>
<feature type="transmembrane region" description="Helical" evidence="6">
    <location>
        <begin position="133"/>
        <end position="156"/>
    </location>
</feature>
<dbReference type="InterPro" id="IPR011620">
    <property type="entry name" value="Sig_transdc_His_kinase_LytS_TM"/>
</dbReference>
<feature type="transmembrane region" description="Helical" evidence="6">
    <location>
        <begin position="39"/>
        <end position="58"/>
    </location>
</feature>